<proteinExistence type="inferred from homology"/>
<evidence type="ECO:0000256" key="3">
    <source>
        <dbReference type="ARBA" id="ARBA00012098"/>
    </source>
</evidence>
<dbReference type="Proteomes" id="UP000041356">
    <property type="component" value="Unassembled WGS sequence"/>
</dbReference>
<dbReference type="Pfam" id="PF00908">
    <property type="entry name" value="dTDP_sugar_isom"/>
    <property type="match status" value="1"/>
</dbReference>
<evidence type="ECO:0000313" key="8">
    <source>
        <dbReference type="EMBL" id="CNG37516.1"/>
    </source>
</evidence>
<comment type="function">
    <text evidence="2 7">Catalyzes the epimerization of the C3' and C5'positions of dTDP-6-deoxy-D-xylo-4-hexulose, forming dTDP-6-deoxy-L-lyxo-4-hexulose.</text>
</comment>
<accession>A0A9P1V4I1</accession>
<organism evidence="8 9">
    <name type="scientific">Yersinia enterocolitica</name>
    <dbReference type="NCBI Taxonomy" id="630"/>
    <lineage>
        <taxon>Bacteria</taxon>
        <taxon>Pseudomonadati</taxon>
        <taxon>Pseudomonadota</taxon>
        <taxon>Gammaproteobacteria</taxon>
        <taxon>Enterobacterales</taxon>
        <taxon>Yersiniaceae</taxon>
        <taxon>Yersinia</taxon>
    </lineage>
</organism>
<feature type="site" description="Participates in a stacking interaction with the thymidine ring of dTDP-4-oxo-6-deoxyglucose" evidence="6">
    <location>
        <position position="136"/>
    </location>
</feature>
<dbReference type="PANTHER" id="PTHR21047">
    <property type="entry name" value="DTDP-6-DEOXY-D-GLUCOSE-3,5 EPIMERASE"/>
    <property type="match status" value="1"/>
</dbReference>
<dbReference type="GO" id="GO:0000271">
    <property type="term" value="P:polysaccharide biosynthetic process"/>
    <property type="evidence" value="ECO:0007669"/>
    <property type="project" value="TreeGrafter"/>
</dbReference>
<dbReference type="InterPro" id="IPR014710">
    <property type="entry name" value="RmlC-like_jellyroll"/>
</dbReference>
<evidence type="ECO:0000256" key="5">
    <source>
        <dbReference type="PIRSR" id="PIRSR600888-1"/>
    </source>
</evidence>
<comment type="pathway">
    <text evidence="7">Carbohydrate biosynthesis; dTDP-L-rhamnose biosynthesis.</text>
</comment>
<dbReference type="InterPro" id="IPR000888">
    <property type="entry name" value="RmlC-like"/>
</dbReference>
<evidence type="ECO:0000256" key="4">
    <source>
        <dbReference type="ARBA" id="ARBA00019595"/>
    </source>
</evidence>
<dbReference type="NCBIfam" id="TIGR01221">
    <property type="entry name" value="rmlC"/>
    <property type="match status" value="1"/>
</dbReference>
<comment type="similarity">
    <text evidence="7">Belongs to the dTDP-4-dehydrorhamnose 3,5-epimerase family.</text>
</comment>
<dbReference type="InterPro" id="IPR011051">
    <property type="entry name" value="RmlC_Cupin_sf"/>
</dbReference>
<sequence length="187" mass="21330">MFISTEIEGIYIFEPKIFHDNRGYFYESYNKKYFDEIGIEFNIVQQNQSYSKYGTIRGLHYQSGNMAQAKFVSVLKGEVLDVAVDLRVGSPTFGLYKAVKLTSEKKNSLFISKGFAHGFSVLSEDAVLSYICDNSYSPTDEGGILFNDAKLNIDWGIPEDLALVSDKDRSQPLFDEYVNNPWFVFNE</sequence>
<reference evidence="8 9" key="1">
    <citation type="submission" date="2015-03" db="EMBL/GenBank/DDBJ databases">
        <authorList>
            <consortium name="Pathogen Informatics"/>
            <person name="Murphy D."/>
        </authorList>
    </citation>
    <scope>NUCLEOTIDE SEQUENCE [LARGE SCALE GENOMIC DNA]</scope>
    <source>
        <strain evidence="8 9">IP27818</strain>
    </source>
</reference>
<gene>
    <name evidence="8" type="primary">rfbC</name>
    <name evidence="8" type="ORF">ERS137939_03900</name>
</gene>
<feature type="active site" description="Proton donor" evidence="5">
    <location>
        <position position="130"/>
    </location>
</feature>
<protein>
    <recommendedName>
        <fullName evidence="4 7">dTDP-4-dehydrorhamnose 3,5-epimerase</fullName>
        <ecNumber evidence="3 7">5.1.3.13</ecNumber>
    </recommendedName>
    <alternativeName>
        <fullName evidence="7">Thymidine diphospho-4-keto-rhamnose 3,5-epimerase</fullName>
    </alternativeName>
</protein>
<dbReference type="RefSeq" id="WP_050132097.1">
    <property type="nucleotide sequence ID" value="NZ_CP107081.1"/>
</dbReference>
<dbReference type="EC" id="5.1.3.13" evidence="3 7"/>
<evidence type="ECO:0000256" key="6">
    <source>
        <dbReference type="PIRSR" id="PIRSR600888-3"/>
    </source>
</evidence>
<evidence type="ECO:0000256" key="7">
    <source>
        <dbReference type="RuleBase" id="RU364069"/>
    </source>
</evidence>
<dbReference type="EMBL" id="CPZF01000012">
    <property type="protein sequence ID" value="CNG37516.1"/>
    <property type="molecule type" value="Genomic_DNA"/>
</dbReference>
<dbReference type="GO" id="GO:0008830">
    <property type="term" value="F:dTDP-4-dehydrorhamnose 3,5-epimerase activity"/>
    <property type="evidence" value="ECO:0007669"/>
    <property type="project" value="UniProtKB-UniRule"/>
</dbReference>
<dbReference type="SUPFAM" id="SSF51182">
    <property type="entry name" value="RmlC-like cupins"/>
    <property type="match status" value="1"/>
</dbReference>
<comment type="subunit">
    <text evidence="7">Homodimer.</text>
</comment>
<feature type="active site" description="Proton acceptor" evidence="5">
    <location>
        <position position="60"/>
    </location>
</feature>
<dbReference type="GO" id="GO:0019305">
    <property type="term" value="P:dTDP-rhamnose biosynthetic process"/>
    <property type="evidence" value="ECO:0007669"/>
    <property type="project" value="UniProtKB-UniRule"/>
</dbReference>
<evidence type="ECO:0000313" key="9">
    <source>
        <dbReference type="Proteomes" id="UP000041356"/>
    </source>
</evidence>
<dbReference type="GO" id="GO:0005829">
    <property type="term" value="C:cytosol"/>
    <property type="evidence" value="ECO:0007669"/>
    <property type="project" value="TreeGrafter"/>
</dbReference>
<comment type="catalytic activity">
    <reaction evidence="1 7">
        <text>dTDP-4-dehydro-6-deoxy-alpha-D-glucose = dTDP-4-dehydro-beta-L-rhamnose</text>
        <dbReference type="Rhea" id="RHEA:16969"/>
        <dbReference type="ChEBI" id="CHEBI:57649"/>
        <dbReference type="ChEBI" id="CHEBI:62830"/>
        <dbReference type="EC" id="5.1.3.13"/>
    </reaction>
</comment>
<dbReference type="PANTHER" id="PTHR21047:SF2">
    <property type="entry name" value="THYMIDINE DIPHOSPHO-4-KETO-RHAMNOSE 3,5-EPIMERASE"/>
    <property type="match status" value="1"/>
</dbReference>
<evidence type="ECO:0000256" key="2">
    <source>
        <dbReference type="ARBA" id="ARBA00001997"/>
    </source>
</evidence>
<evidence type="ECO:0000256" key="1">
    <source>
        <dbReference type="ARBA" id="ARBA00001298"/>
    </source>
</evidence>
<dbReference type="Gene3D" id="2.60.120.10">
    <property type="entry name" value="Jelly Rolls"/>
    <property type="match status" value="1"/>
</dbReference>
<dbReference type="CDD" id="cd00438">
    <property type="entry name" value="cupin_RmlC"/>
    <property type="match status" value="1"/>
</dbReference>
<comment type="caution">
    <text evidence="8">The sequence shown here is derived from an EMBL/GenBank/DDBJ whole genome shotgun (WGS) entry which is preliminary data.</text>
</comment>
<name>A0A9P1V4I1_YEREN</name>
<dbReference type="AlphaFoldDB" id="A0A9P1V4I1"/>
<keyword evidence="7 8" id="KW-0413">Isomerase</keyword>